<keyword evidence="2" id="KW-0808">Transferase</keyword>
<dbReference type="EMBL" id="WEGI01000013">
    <property type="protein sequence ID" value="MQY30107.1"/>
    <property type="molecule type" value="Genomic_DNA"/>
</dbReference>
<proteinExistence type="inferred from homology"/>
<comment type="similarity">
    <text evidence="1">Belongs to the ROK (NagC/XylR) family.</text>
</comment>
<keyword evidence="2" id="KW-0418">Kinase</keyword>
<gene>
    <name evidence="2" type="primary">glkA_2</name>
    <name evidence="2" type="ORF">NRB56_57050</name>
</gene>
<dbReference type="SUPFAM" id="SSF53067">
    <property type="entry name" value="Actin-like ATPase domain"/>
    <property type="match status" value="1"/>
</dbReference>
<dbReference type="Pfam" id="PF00480">
    <property type="entry name" value="ROK"/>
    <property type="match status" value="1"/>
</dbReference>
<evidence type="ECO:0000313" key="2">
    <source>
        <dbReference type="EMBL" id="MQY30107.1"/>
    </source>
</evidence>
<dbReference type="PANTHER" id="PTHR18964:SF149">
    <property type="entry name" value="BIFUNCTIONAL UDP-N-ACETYLGLUCOSAMINE 2-EPIMERASE_N-ACETYLMANNOSAMINE KINASE"/>
    <property type="match status" value="1"/>
</dbReference>
<name>A0A7K0DX42_9NOCA</name>
<sequence length="307" mass="31412">MTAGPPDLVLAVDVGGTTTKAEITDAAGTVLTTGTIPTPHGPAAFDAIEDLGDRLLTELPAAQRIRVDRAAVVLPGIVDPVGARAVFSSNIGWRDVPLGDRFTARWRVPVLLEHDVTVAGWAEWRHGAGRGHDNVCVLILGTGLAGILAVAGRLIRSGPGEAGEYGHIPIRPHDGLPCPCGNVGCVETVAAGGAIARAYTARTGHDIPSAATVFERAPHDPIARAVIDDAVDALATGLLGILHATRVDLIVLGGGLSGAGDILTTALHTDLSRRLRVVPVPAVTLGAFGIRAGLIGAAHYARAGALE</sequence>
<reference evidence="2 3" key="1">
    <citation type="submission" date="2019-10" db="EMBL/GenBank/DDBJ databases">
        <title>Nocardia macrotermitis sp. nov. and Nocardia aurantia sp. nov., isolated from the gut of fungus growing-termite Macrotermes natalensis.</title>
        <authorList>
            <person name="Benndorf R."/>
            <person name="Schwitalla J."/>
            <person name="Martin K."/>
            <person name="De Beer W."/>
            <person name="Kaster A.-K."/>
            <person name="Vollmers J."/>
            <person name="Poulsen M."/>
            <person name="Beemelmanns C."/>
        </authorList>
    </citation>
    <scope>NUCLEOTIDE SEQUENCE [LARGE SCALE GENOMIC DNA]</scope>
    <source>
        <strain evidence="2 3">RB56</strain>
    </source>
</reference>
<protein>
    <submittedName>
        <fullName evidence="2">Glucokinase</fullName>
        <ecNumber evidence="2">2.7.1.2</ecNumber>
    </submittedName>
</protein>
<dbReference type="RefSeq" id="WP_319943661.1">
    <property type="nucleotide sequence ID" value="NZ_WEGI01000013.1"/>
</dbReference>
<dbReference type="EC" id="2.7.1.2" evidence="2"/>
<comment type="caution">
    <text evidence="2">The sequence shown here is derived from an EMBL/GenBank/DDBJ whole genome shotgun (WGS) entry which is preliminary data.</text>
</comment>
<dbReference type="AlphaFoldDB" id="A0A7K0DX42"/>
<dbReference type="PANTHER" id="PTHR18964">
    <property type="entry name" value="ROK (REPRESSOR, ORF, KINASE) FAMILY"/>
    <property type="match status" value="1"/>
</dbReference>
<dbReference type="InterPro" id="IPR000600">
    <property type="entry name" value="ROK"/>
</dbReference>
<dbReference type="InterPro" id="IPR043129">
    <property type="entry name" value="ATPase_NBD"/>
</dbReference>
<evidence type="ECO:0000256" key="1">
    <source>
        <dbReference type="ARBA" id="ARBA00006479"/>
    </source>
</evidence>
<dbReference type="Proteomes" id="UP000431401">
    <property type="component" value="Unassembled WGS sequence"/>
</dbReference>
<accession>A0A7K0DX42</accession>
<keyword evidence="3" id="KW-1185">Reference proteome</keyword>
<organism evidence="2 3">
    <name type="scientific">Nocardia aurantia</name>
    <dbReference type="NCBI Taxonomy" id="2585199"/>
    <lineage>
        <taxon>Bacteria</taxon>
        <taxon>Bacillati</taxon>
        <taxon>Actinomycetota</taxon>
        <taxon>Actinomycetes</taxon>
        <taxon>Mycobacteriales</taxon>
        <taxon>Nocardiaceae</taxon>
        <taxon>Nocardia</taxon>
    </lineage>
</organism>
<dbReference type="GO" id="GO:0004340">
    <property type="term" value="F:glucokinase activity"/>
    <property type="evidence" value="ECO:0007669"/>
    <property type="project" value="UniProtKB-EC"/>
</dbReference>
<evidence type="ECO:0000313" key="3">
    <source>
        <dbReference type="Proteomes" id="UP000431401"/>
    </source>
</evidence>
<dbReference type="Gene3D" id="3.30.420.40">
    <property type="match status" value="2"/>
</dbReference>